<evidence type="ECO:0000313" key="4">
    <source>
        <dbReference type="Proteomes" id="UP000283509"/>
    </source>
</evidence>
<reference evidence="3 4" key="2">
    <citation type="submission" date="2019-01" db="EMBL/GenBank/DDBJ databases">
        <title>The decoding of complex shrimp genome reveals the adaptation for benthos swimmer, frequently molting mechanism and breeding impact on genome.</title>
        <authorList>
            <person name="Sun Y."/>
            <person name="Gao Y."/>
            <person name="Yu Y."/>
        </authorList>
    </citation>
    <scope>NUCLEOTIDE SEQUENCE [LARGE SCALE GENOMIC DNA]</scope>
    <source>
        <tissue evidence="3">Muscle</tissue>
    </source>
</reference>
<feature type="chain" id="PRO_5019408149" evidence="2">
    <location>
        <begin position="20"/>
        <end position="212"/>
    </location>
</feature>
<evidence type="ECO:0000256" key="2">
    <source>
        <dbReference type="SAM" id="SignalP"/>
    </source>
</evidence>
<feature type="region of interest" description="Disordered" evidence="1">
    <location>
        <begin position="119"/>
        <end position="212"/>
    </location>
</feature>
<organism evidence="3 4">
    <name type="scientific">Penaeus vannamei</name>
    <name type="common">Whiteleg shrimp</name>
    <name type="synonym">Litopenaeus vannamei</name>
    <dbReference type="NCBI Taxonomy" id="6689"/>
    <lineage>
        <taxon>Eukaryota</taxon>
        <taxon>Metazoa</taxon>
        <taxon>Ecdysozoa</taxon>
        <taxon>Arthropoda</taxon>
        <taxon>Crustacea</taxon>
        <taxon>Multicrustacea</taxon>
        <taxon>Malacostraca</taxon>
        <taxon>Eumalacostraca</taxon>
        <taxon>Eucarida</taxon>
        <taxon>Decapoda</taxon>
        <taxon>Dendrobranchiata</taxon>
        <taxon>Penaeoidea</taxon>
        <taxon>Penaeidae</taxon>
        <taxon>Penaeus</taxon>
    </lineage>
</organism>
<evidence type="ECO:0000256" key="1">
    <source>
        <dbReference type="SAM" id="MobiDB-lite"/>
    </source>
</evidence>
<dbReference type="Proteomes" id="UP000283509">
    <property type="component" value="Unassembled WGS sequence"/>
</dbReference>
<feature type="signal peptide" evidence="2">
    <location>
        <begin position="1"/>
        <end position="19"/>
    </location>
</feature>
<dbReference type="EMBL" id="QCYY01002892">
    <property type="protein sequence ID" value="ROT66747.1"/>
    <property type="molecule type" value="Genomic_DNA"/>
</dbReference>
<protein>
    <submittedName>
        <fullName evidence="3">Uncharacterized protein</fullName>
    </submittedName>
</protein>
<sequence>MLVFGAGLICIAVIICVKGKDCCGNNPGRVIQSNTAPAQVVTQPIQGTVQYPGTTGYVAVTSQTYSPGVGGQVAAPATYPAQAGGFAANYTYSPGDGKGPLPGHPPSAAGAYPPGAYPPAVYPPGQNQGDAYLPGQHPPGLYSPAVYQPGAPPAGGYPPGAPPAGPYQPGAPPAGAYPPSNTSAPPQPQPQCPEYQPPPPFAPSEKPPPYSY</sequence>
<feature type="compositionally biased region" description="Pro residues" evidence="1">
    <location>
        <begin position="150"/>
        <end position="176"/>
    </location>
</feature>
<name>A0A423SRB3_PENVA</name>
<dbReference type="AlphaFoldDB" id="A0A423SRB3"/>
<dbReference type="OrthoDB" id="10479134at2759"/>
<evidence type="ECO:0000313" key="3">
    <source>
        <dbReference type="EMBL" id="ROT66747.1"/>
    </source>
</evidence>
<feature type="compositionally biased region" description="Pro residues" evidence="1">
    <location>
        <begin position="185"/>
        <end position="212"/>
    </location>
</feature>
<reference evidence="3 4" key="1">
    <citation type="submission" date="2018-04" db="EMBL/GenBank/DDBJ databases">
        <authorList>
            <person name="Zhang X."/>
            <person name="Yuan J."/>
            <person name="Li F."/>
            <person name="Xiang J."/>
        </authorList>
    </citation>
    <scope>NUCLEOTIDE SEQUENCE [LARGE SCALE GENOMIC DNA]</scope>
    <source>
        <tissue evidence="3">Muscle</tissue>
    </source>
</reference>
<keyword evidence="2" id="KW-0732">Signal</keyword>
<comment type="caution">
    <text evidence="3">The sequence shown here is derived from an EMBL/GenBank/DDBJ whole genome shotgun (WGS) entry which is preliminary data.</text>
</comment>
<proteinExistence type="predicted"/>
<gene>
    <name evidence="3" type="ORF">C7M84_015199</name>
</gene>
<accession>A0A423SRB3</accession>
<keyword evidence="4" id="KW-1185">Reference proteome</keyword>